<dbReference type="Pfam" id="PF10070">
    <property type="entry name" value="DabA"/>
    <property type="match status" value="1"/>
</dbReference>
<evidence type="ECO:0000256" key="4">
    <source>
        <dbReference type="ARBA" id="ARBA00022833"/>
    </source>
</evidence>
<keyword evidence="3 6" id="KW-0479">Metal-binding</keyword>
<dbReference type="InterPro" id="IPR018752">
    <property type="entry name" value="DabA"/>
</dbReference>
<comment type="cofactor">
    <cofactor evidence="6">
        <name>Zn(2+)</name>
        <dbReference type="ChEBI" id="CHEBI:29105"/>
    </cofactor>
</comment>
<comment type="subcellular location">
    <subcellularLocation>
        <location evidence="6">Cell membrane</location>
        <topology evidence="6">Peripheral membrane protein</topology>
    </subcellularLocation>
</comment>
<accession>A0AA37TE28</accession>
<reference evidence="8" key="1">
    <citation type="journal article" date="2019" name="Int. J. Syst. Evol. Microbiol.">
        <title>The Global Catalogue of Microorganisms (GCM) 10K type strain sequencing project: providing services to taxonomists for standard genome sequencing and annotation.</title>
        <authorList>
            <consortium name="The Broad Institute Genomics Platform"/>
            <consortium name="The Broad Institute Genome Sequencing Center for Infectious Disease"/>
            <person name="Wu L."/>
            <person name="Ma J."/>
        </authorList>
    </citation>
    <scope>NUCLEOTIDE SEQUENCE [LARGE SCALE GENOMIC DNA]</scope>
    <source>
        <strain evidence="8">NBRC 103632</strain>
    </source>
</reference>
<dbReference type="PANTHER" id="PTHR38344">
    <property type="entry name" value="UPF0753 PROTEIN AQ_863"/>
    <property type="match status" value="1"/>
</dbReference>
<keyword evidence="5 6" id="KW-0472">Membrane</keyword>
<feature type="binding site" evidence="6">
    <location>
        <position position="495"/>
    </location>
    <ligand>
        <name>Zn(2+)</name>
        <dbReference type="ChEBI" id="CHEBI:29105"/>
    </ligand>
</feature>
<keyword evidence="1 6" id="KW-0813">Transport</keyword>
<evidence type="ECO:0000256" key="5">
    <source>
        <dbReference type="ARBA" id="ARBA00023136"/>
    </source>
</evidence>
<dbReference type="GO" id="GO:0008270">
    <property type="term" value="F:zinc ion binding"/>
    <property type="evidence" value="ECO:0007669"/>
    <property type="project" value="UniProtKB-UniRule"/>
</dbReference>
<evidence type="ECO:0000256" key="6">
    <source>
        <dbReference type="HAMAP-Rule" id="MF_01871"/>
    </source>
</evidence>
<organism evidence="7 8">
    <name type="scientific">Methylobacterium tardum</name>
    <dbReference type="NCBI Taxonomy" id="374432"/>
    <lineage>
        <taxon>Bacteria</taxon>
        <taxon>Pseudomonadati</taxon>
        <taxon>Pseudomonadota</taxon>
        <taxon>Alphaproteobacteria</taxon>
        <taxon>Hyphomicrobiales</taxon>
        <taxon>Methylobacteriaceae</taxon>
        <taxon>Methylobacterium</taxon>
    </lineage>
</organism>
<keyword evidence="8" id="KW-1185">Reference proteome</keyword>
<dbReference type="HAMAP" id="MF_01871">
    <property type="entry name" value="DabA"/>
    <property type="match status" value="1"/>
</dbReference>
<dbReference type="Proteomes" id="UP001157440">
    <property type="component" value="Unassembled WGS sequence"/>
</dbReference>
<keyword evidence="4 6" id="KW-0862">Zinc</keyword>
<dbReference type="GO" id="GO:0005886">
    <property type="term" value="C:plasma membrane"/>
    <property type="evidence" value="ECO:0007669"/>
    <property type="project" value="UniProtKB-SubCell"/>
</dbReference>
<evidence type="ECO:0000256" key="3">
    <source>
        <dbReference type="ARBA" id="ARBA00022723"/>
    </source>
</evidence>
<dbReference type="EMBL" id="BSPL01000013">
    <property type="protein sequence ID" value="GLS70095.1"/>
    <property type="molecule type" value="Genomic_DNA"/>
</dbReference>
<protein>
    <recommendedName>
        <fullName evidence="6">Probable inorganic carbon transporter subunit DabA</fullName>
    </recommendedName>
</protein>
<comment type="function">
    <text evidence="6">Part of an energy-coupled inorganic carbon pump.</text>
</comment>
<keyword evidence="2 6" id="KW-1003">Cell membrane</keyword>
<sequence>MMIEIVHSLPLSHERVRAASDAAGRRIPPLWPLASSVAVNPFLGHTGGPLWVAAAQLARATGAAVTMPRNWYRDRISFGSITDEDLREALADAPAELRPADLAALKAASGSEGLPVRAVPTVASLCADVSGTDWPSLIADRFTAWAAGYFDEGQAHWAAPSGGSALALWRSWAIHDLTPEIAGLSGFARHVSDVPDGTLSALARATAKLGLSPDALESYFHQMLLSLGGWAQYARYRQWQSELAGGSDGTVRDLLAIRVIWEEALFTRYEERIGGAWAAVAAEHATPAQPTRDQVIDSILQDAAERGQQRTLAATLADAPPAVADGRPVLQAAFCIDVRSEVFRRALESLDPGIRTLGFAGFFGLPAAHRPFASDIEERRLPVLLNPSLHTSSGGPGVARADQTVRVAARSRRAWGRFRQAAVSSFAFVEAAGPLYLGKLVSASLGLTRTPTLGEPAPRLDPALDLSSRVAIASNVLRAMSLTRDFAPIVLLVGHGANVVNNPHASALHCGACGGYSGEVNARLLARLLNEAEVRIALRERSLDVPLDTVFVASLHDTTTDEVTLYIEDLPQKAEPQDLERVRAWLAAAGTLARCERALRLPRASDGRSVVRRSRDWAETRPEWGLAGCSAFIAAPRHRTAGRPLGGRAFLHEYEWRQDTGFGVLELILTAPVVVASWISLQYYGSTVAPELFGCGNKLLHNVTGGIGVLEGNSGPLRGGLARQSVHDGERYAHEPLRLAVCIEAPLEAITDILKRHAEVRALFDNRWLHLFALDQDGRMAWRYAGDLRWTSAAGAPAAAPGATFRAAV</sequence>
<comment type="subunit">
    <text evidence="6">Forms a complex with DabB.</text>
</comment>
<gene>
    <name evidence="6" type="primary">dabA</name>
    <name evidence="7" type="ORF">GCM10007890_21080</name>
</gene>
<evidence type="ECO:0000256" key="2">
    <source>
        <dbReference type="ARBA" id="ARBA00022475"/>
    </source>
</evidence>
<dbReference type="AlphaFoldDB" id="A0AA37TE28"/>
<evidence type="ECO:0000256" key="1">
    <source>
        <dbReference type="ARBA" id="ARBA00022448"/>
    </source>
</evidence>
<name>A0AA37TE28_9HYPH</name>
<comment type="similarity">
    <text evidence="6">Belongs to the inorganic carbon transporter (TC 9.A.2) DabA family.</text>
</comment>
<feature type="binding site" evidence="6">
    <location>
        <position position="335"/>
    </location>
    <ligand>
        <name>Zn(2+)</name>
        <dbReference type="ChEBI" id="CHEBI:29105"/>
    </ligand>
</feature>
<feature type="binding site" evidence="6">
    <location>
        <position position="337"/>
    </location>
    <ligand>
        <name>Zn(2+)</name>
        <dbReference type="ChEBI" id="CHEBI:29105"/>
    </ligand>
</feature>
<feature type="binding site" evidence="6">
    <location>
        <position position="510"/>
    </location>
    <ligand>
        <name>Zn(2+)</name>
        <dbReference type="ChEBI" id="CHEBI:29105"/>
    </ligand>
</feature>
<dbReference type="PANTHER" id="PTHR38344:SF1">
    <property type="entry name" value="INORGANIC CARBON TRANSPORTER SUBUNIT DABA-RELATED"/>
    <property type="match status" value="1"/>
</dbReference>
<comment type="caution">
    <text evidence="7">The sequence shown here is derived from an EMBL/GenBank/DDBJ whole genome shotgun (WGS) entry which is preliminary data.</text>
</comment>
<evidence type="ECO:0000313" key="8">
    <source>
        <dbReference type="Proteomes" id="UP001157440"/>
    </source>
</evidence>
<proteinExistence type="inferred from homology"/>
<evidence type="ECO:0000313" key="7">
    <source>
        <dbReference type="EMBL" id="GLS70095.1"/>
    </source>
</evidence>